<accession>A0A4U1BF16</accession>
<dbReference type="Proteomes" id="UP000305674">
    <property type="component" value="Unassembled WGS sequence"/>
</dbReference>
<evidence type="ECO:0000259" key="6">
    <source>
        <dbReference type="PROSITE" id="PS50887"/>
    </source>
</evidence>
<dbReference type="Gene3D" id="3.20.20.450">
    <property type="entry name" value="EAL domain"/>
    <property type="match status" value="1"/>
</dbReference>
<dbReference type="InterPro" id="IPR013783">
    <property type="entry name" value="Ig-like_fold"/>
</dbReference>
<dbReference type="NCBIfam" id="TIGR00254">
    <property type="entry name" value="GGDEF"/>
    <property type="match status" value="1"/>
</dbReference>
<dbReference type="PANTHER" id="PTHR44757">
    <property type="entry name" value="DIGUANYLATE CYCLASE DGCP"/>
    <property type="match status" value="1"/>
</dbReference>
<dbReference type="SUPFAM" id="SSF50998">
    <property type="entry name" value="Quinoprotein alcohol dehydrogenase-like"/>
    <property type="match status" value="1"/>
</dbReference>
<keyword evidence="8" id="KW-1185">Reference proteome</keyword>
<dbReference type="SMART" id="SM00091">
    <property type="entry name" value="PAS"/>
    <property type="match status" value="1"/>
</dbReference>
<dbReference type="Pfam" id="PF13426">
    <property type="entry name" value="PAS_9"/>
    <property type="match status" value="1"/>
</dbReference>
<dbReference type="SUPFAM" id="SSF141868">
    <property type="entry name" value="EAL domain-like"/>
    <property type="match status" value="1"/>
</dbReference>
<dbReference type="Gene3D" id="2.130.10.10">
    <property type="entry name" value="YVTN repeat-like/Quinoprotein amine dehydrogenase"/>
    <property type="match status" value="2"/>
</dbReference>
<sequence length="1425" mass="159944">MTLKSVIALGLSVLLLPPLSWGDSLQPVNKFQHLSTTQGLSQSVVTSIAQDKVGMLWVGTLEGLNRFDGHEFKIFRHQDSNPNSLSSNTILSQVYLDSIDTLVIATQTTLDIYNITEDHFETLALPEGMKVSHLQREEDVVWIASNIGVFRLDTQSMEFEKVVDGVNAVKFIPFEKGGIALLYDGSIVNKNTSLKIPDKQAFSDLDKYGDRIFLLGEESISVVERGEKRVFNLGSGYQKLKYNPQDDNIYAVSRDKVFSVQLSKSGSAGRVYNNKSESLAITTLFFDRDGSLLIGTNGNGIFRKSSKEKIVEKLSHPDLTDIWGAQQYGEFLLLAENDPVLHLYDHSYQKARSIDTGISGPKGINEYAGKLLISGKNKLIIVDKNLEQVVLHHQATFSAIIPDPYSANIYLGTVEHGLMMLKNINGEPRIEKAPVDRRINMPILNGAATKQALFVGTQTGAVQLTKLNGSLVRNGEFLKGRIVSGVKYSEGRILAQSLDNGIFEISSSGQSTQISDLNNYIAYSFEVTGDRIISASSAGLLVLDKSTGEILKIFGNKQGSLNDFNGMASGKFDDTLIFGGSEGINLVSDFNKYREPRIAPVLTSFRIFNKDVNVGLNLKQAIPYAESVTLKYSDYPFSFSFSSPQEALDHNLQYFYRLEGLDDHWLEADASAHAATYTNVPYGNYTFQVKSTDRLGHESPIRSLNVVILPPWWLSNLARGLYALVILSLMLLALRSIQQRRLVQLRIAQSEERLKLSLWGSGDEMWDWDIRSGRIYRSNIWGTLDFPQDGQRSAPTDNGNIHPNDRERVQKALEAHFTGDVDHFEATYRVRDKQHNWVWILDRAKIVERDGDDNPTRMTGTIKDISKLKEAEERLTIFARALTNISEGMFILDANFHYLELNDSACKILGHQRQDLTGTPLSLGDLDAGYFQEISNIVKIQGSWTSELEHLRPDGRRICLDVVIDLIKAEDNQPSYFVGILTDITHRKQNETELRRLTNNDVLTGLPNRTYLQISLDARIKRESAHCLFVFDLDNFKRINETLGHDVGDSLLCHVANRLNAQLTNDCELYRLGGDEFAVIADNDASIKNATKIATRILNTFAQPFLIEEEEIVVNASIGIVSYPEDDSDPHALLRKADLAMYHAKSEGGQSFQFFNDFMNQDAVRRFEVEAMIRQALRENWFELHYQPKMALSDDSIFGMEALVRINHPTQGLLYPDKFIALAEETGLIADIDLWVLRQACATAQHWRKAGLLRGRMAVNISGQQFASKQLCHRLHAILEETGLPPESLELEITEGAVIEHPEEAISIMQELNKMHIHLALDDFGTGYSSLSYLKRFPINTLKIDKSFIDDIAVSDKDMKMVDSIITIAHNMNLQVVAEGIEDGSQLTVLKALKCELIQGYHFSKPLKKNDIEQKLKNELNKLTV</sequence>
<dbReference type="SMART" id="SM00267">
    <property type="entry name" value="GGDEF"/>
    <property type="match status" value="1"/>
</dbReference>
<dbReference type="Gene3D" id="3.30.450.20">
    <property type="entry name" value="PAS domain"/>
    <property type="match status" value="2"/>
</dbReference>
<dbReference type="InterPro" id="IPR011110">
    <property type="entry name" value="Reg_prop"/>
</dbReference>
<dbReference type="InterPro" id="IPR011047">
    <property type="entry name" value="Quinoprotein_ADH-like_sf"/>
</dbReference>
<feature type="domain" description="GGDEF" evidence="6">
    <location>
        <begin position="1024"/>
        <end position="1157"/>
    </location>
</feature>
<dbReference type="Pfam" id="PF00990">
    <property type="entry name" value="GGDEF"/>
    <property type="match status" value="1"/>
</dbReference>
<dbReference type="PANTHER" id="PTHR44757:SF2">
    <property type="entry name" value="BIOFILM ARCHITECTURE MAINTENANCE PROTEIN MBAA"/>
    <property type="match status" value="1"/>
</dbReference>
<dbReference type="Gene3D" id="2.60.40.10">
    <property type="entry name" value="Immunoglobulins"/>
    <property type="match status" value="1"/>
</dbReference>
<dbReference type="NCBIfam" id="TIGR00229">
    <property type="entry name" value="sensory_box"/>
    <property type="match status" value="2"/>
</dbReference>
<dbReference type="InterPro" id="IPR013655">
    <property type="entry name" value="PAS_fold_3"/>
</dbReference>
<dbReference type="InterPro" id="IPR029787">
    <property type="entry name" value="Nucleotide_cyclase"/>
</dbReference>
<dbReference type="InterPro" id="IPR001610">
    <property type="entry name" value="PAC"/>
</dbReference>
<dbReference type="Gene3D" id="3.30.70.270">
    <property type="match status" value="1"/>
</dbReference>
<dbReference type="InterPro" id="IPR035919">
    <property type="entry name" value="EAL_sf"/>
</dbReference>
<dbReference type="PROSITE" id="PS50112">
    <property type="entry name" value="PAS"/>
    <property type="match status" value="1"/>
</dbReference>
<dbReference type="EMBL" id="SWCI01000003">
    <property type="protein sequence ID" value="TKB49834.1"/>
    <property type="molecule type" value="Genomic_DNA"/>
</dbReference>
<dbReference type="SUPFAM" id="SSF55073">
    <property type="entry name" value="Nucleotide cyclase"/>
    <property type="match status" value="1"/>
</dbReference>
<dbReference type="InterPro" id="IPR011123">
    <property type="entry name" value="Y_Y_Y"/>
</dbReference>
<feature type="domain" description="PAC" evidence="4">
    <location>
        <begin position="824"/>
        <end position="877"/>
    </location>
</feature>
<dbReference type="Pfam" id="PF08447">
    <property type="entry name" value="PAS_3"/>
    <property type="match status" value="1"/>
</dbReference>
<dbReference type="CDD" id="cd00130">
    <property type="entry name" value="PAS"/>
    <property type="match status" value="2"/>
</dbReference>
<evidence type="ECO:0000259" key="4">
    <source>
        <dbReference type="PROSITE" id="PS50113"/>
    </source>
</evidence>
<dbReference type="InterPro" id="IPR015943">
    <property type="entry name" value="WD40/YVTN_repeat-like_dom_sf"/>
</dbReference>
<dbReference type="SMART" id="SM00052">
    <property type="entry name" value="EAL"/>
    <property type="match status" value="1"/>
</dbReference>
<dbReference type="InterPro" id="IPR000160">
    <property type="entry name" value="GGDEF_dom"/>
</dbReference>
<evidence type="ECO:0000256" key="2">
    <source>
        <dbReference type="ARBA" id="ARBA00022636"/>
    </source>
</evidence>
<dbReference type="PROSITE" id="PS50883">
    <property type="entry name" value="EAL"/>
    <property type="match status" value="1"/>
</dbReference>
<proteinExistence type="predicted"/>
<dbReference type="SUPFAM" id="SSF55785">
    <property type="entry name" value="PYP-like sensor domain (PAS domain)"/>
    <property type="match status" value="2"/>
</dbReference>
<dbReference type="GO" id="GO:0071111">
    <property type="term" value="F:cyclic-guanylate-specific phosphodiesterase activity"/>
    <property type="evidence" value="ECO:0007669"/>
    <property type="project" value="UniProtKB-EC"/>
</dbReference>
<dbReference type="InterPro" id="IPR000014">
    <property type="entry name" value="PAS"/>
</dbReference>
<dbReference type="InterPro" id="IPR035965">
    <property type="entry name" value="PAS-like_dom_sf"/>
</dbReference>
<evidence type="ECO:0000259" key="3">
    <source>
        <dbReference type="PROSITE" id="PS50112"/>
    </source>
</evidence>
<feature type="domain" description="EAL" evidence="5">
    <location>
        <begin position="1166"/>
        <end position="1420"/>
    </location>
</feature>
<dbReference type="OrthoDB" id="9804951at2"/>
<evidence type="ECO:0000259" key="5">
    <source>
        <dbReference type="PROSITE" id="PS50883"/>
    </source>
</evidence>
<dbReference type="CDD" id="cd01948">
    <property type="entry name" value="EAL"/>
    <property type="match status" value="1"/>
</dbReference>
<dbReference type="Pfam" id="PF00563">
    <property type="entry name" value="EAL"/>
    <property type="match status" value="1"/>
</dbReference>
<keyword evidence="2" id="KW-0973">c-di-GMP</keyword>
<dbReference type="InterPro" id="IPR043128">
    <property type="entry name" value="Rev_trsase/Diguanyl_cyclase"/>
</dbReference>
<dbReference type="EC" id="3.1.4.52" evidence="1"/>
<dbReference type="InterPro" id="IPR052155">
    <property type="entry name" value="Biofilm_reg_signaling"/>
</dbReference>
<comment type="caution">
    <text evidence="7">The sequence shown here is derived from an EMBL/GenBank/DDBJ whole genome shotgun (WGS) entry which is preliminary data.</text>
</comment>
<dbReference type="FunFam" id="3.20.20.450:FF:000001">
    <property type="entry name" value="Cyclic di-GMP phosphodiesterase yahA"/>
    <property type="match status" value="1"/>
</dbReference>
<protein>
    <recommendedName>
        <fullName evidence="1">cyclic-guanylate-specific phosphodiesterase</fullName>
        <ecNumber evidence="1">3.1.4.52</ecNumber>
    </recommendedName>
</protein>
<evidence type="ECO:0000313" key="8">
    <source>
        <dbReference type="Proteomes" id="UP000305674"/>
    </source>
</evidence>
<dbReference type="PROSITE" id="PS50113">
    <property type="entry name" value="PAC"/>
    <property type="match status" value="2"/>
</dbReference>
<gene>
    <name evidence="7" type="ORF">FCL40_06665</name>
</gene>
<dbReference type="CDD" id="cd01949">
    <property type="entry name" value="GGDEF"/>
    <property type="match status" value="1"/>
</dbReference>
<dbReference type="RefSeq" id="WP_136852384.1">
    <property type="nucleotide sequence ID" value="NZ_SWCI01000003.1"/>
</dbReference>
<evidence type="ECO:0000313" key="7">
    <source>
        <dbReference type="EMBL" id="TKB49834.1"/>
    </source>
</evidence>
<dbReference type="Pfam" id="PF07494">
    <property type="entry name" value="Reg_prop"/>
    <property type="match status" value="1"/>
</dbReference>
<dbReference type="PROSITE" id="PS50887">
    <property type="entry name" value="GGDEF"/>
    <property type="match status" value="1"/>
</dbReference>
<dbReference type="SMART" id="SM00086">
    <property type="entry name" value="PAC"/>
    <property type="match status" value="2"/>
</dbReference>
<dbReference type="InterPro" id="IPR000700">
    <property type="entry name" value="PAS-assoc_C"/>
</dbReference>
<feature type="domain" description="PAC" evidence="4">
    <location>
        <begin position="944"/>
        <end position="996"/>
    </location>
</feature>
<dbReference type="SUPFAM" id="SSF63829">
    <property type="entry name" value="Calcium-dependent phosphotriesterase"/>
    <property type="match status" value="1"/>
</dbReference>
<reference evidence="7 8" key="1">
    <citation type="submission" date="2019-04" db="EMBL/GenBank/DDBJ databases">
        <authorList>
            <person name="Hwang J.C."/>
        </authorList>
    </citation>
    <scope>NUCLEOTIDE SEQUENCE [LARGE SCALE GENOMIC DNA]</scope>
    <source>
        <strain evidence="7 8">IMCC35001</strain>
    </source>
</reference>
<evidence type="ECO:0000256" key="1">
    <source>
        <dbReference type="ARBA" id="ARBA00012282"/>
    </source>
</evidence>
<organism evidence="7 8">
    <name type="scientific">Ferrimonas sediminicola</name>
    <dbReference type="NCBI Taxonomy" id="2569538"/>
    <lineage>
        <taxon>Bacteria</taxon>
        <taxon>Pseudomonadati</taxon>
        <taxon>Pseudomonadota</taxon>
        <taxon>Gammaproteobacteria</taxon>
        <taxon>Alteromonadales</taxon>
        <taxon>Ferrimonadaceae</taxon>
        <taxon>Ferrimonas</taxon>
    </lineage>
</organism>
<dbReference type="Pfam" id="PF07495">
    <property type="entry name" value="Y_Y_Y"/>
    <property type="match status" value="1"/>
</dbReference>
<dbReference type="InterPro" id="IPR001633">
    <property type="entry name" value="EAL_dom"/>
</dbReference>
<name>A0A4U1BF16_9GAMM</name>
<feature type="domain" description="PAS" evidence="3">
    <location>
        <begin position="874"/>
        <end position="926"/>
    </location>
</feature>